<dbReference type="InterPro" id="IPR020846">
    <property type="entry name" value="MFS_dom"/>
</dbReference>
<feature type="transmembrane region" description="Helical" evidence="6">
    <location>
        <begin position="92"/>
        <end position="109"/>
    </location>
</feature>
<evidence type="ECO:0000256" key="1">
    <source>
        <dbReference type="ARBA" id="ARBA00004141"/>
    </source>
</evidence>
<comment type="subcellular location">
    <subcellularLocation>
        <location evidence="1">Membrane</location>
        <topology evidence="1">Multi-pass membrane protein</topology>
    </subcellularLocation>
</comment>
<feature type="transmembrane region" description="Helical" evidence="6">
    <location>
        <begin position="255"/>
        <end position="276"/>
    </location>
</feature>
<feature type="transmembrane region" description="Helical" evidence="6">
    <location>
        <begin position="321"/>
        <end position="342"/>
    </location>
</feature>
<dbReference type="CDD" id="cd17319">
    <property type="entry name" value="MFS_ExuT_GudP_like"/>
    <property type="match status" value="1"/>
</dbReference>
<evidence type="ECO:0000256" key="5">
    <source>
        <dbReference type="ARBA" id="ARBA00023136"/>
    </source>
</evidence>
<dbReference type="AlphaFoldDB" id="B4D7J3"/>
<name>B4D7J3_9BACT</name>
<dbReference type="Pfam" id="PF07690">
    <property type="entry name" value="MFS_1"/>
    <property type="match status" value="1"/>
</dbReference>
<dbReference type="Proteomes" id="UP000005824">
    <property type="component" value="Unassembled WGS sequence"/>
</dbReference>
<dbReference type="InParanoid" id="B4D7J3"/>
<dbReference type="PANTHER" id="PTHR43791:SF36">
    <property type="entry name" value="TRANSPORTER, PUTATIVE (AFU_ORTHOLOGUE AFUA_6G08340)-RELATED"/>
    <property type="match status" value="1"/>
</dbReference>
<keyword evidence="2" id="KW-0813">Transport</keyword>
<keyword evidence="3 6" id="KW-0812">Transmembrane</keyword>
<keyword evidence="4 6" id="KW-1133">Transmembrane helix</keyword>
<reference evidence="8 9" key="1">
    <citation type="journal article" date="2011" name="J. Bacteriol.">
        <title>Genome sequence of Chthoniobacter flavus Ellin428, an aerobic heterotrophic soil bacterium.</title>
        <authorList>
            <person name="Kant R."/>
            <person name="van Passel M.W."/>
            <person name="Palva A."/>
            <person name="Lucas S."/>
            <person name="Lapidus A."/>
            <person name="Glavina Del Rio T."/>
            <person name="Dalin E."/>
            <person name="Tice H."/>
            <person name="Bruce D."/>
            <person name="Goodwin L."/>
            <person name="Pitluck S."/>
            <person name="Larimer F.W."/>
            <person name="Land M.L."/>
            <person name="Hauser L."/>
            <person name="Sangwan P."/>
            <person name="de Vos W.M."/>
            <person name="Janssen P.H."/>
            <person name="Smidt H."/>
        </authorList>
    </citation>
    <scope>NUCLEOTIDE SEQUENCE [LARGE SCALE GENOMIC DNA]</scope>
    <source>
        <strain evidence="8 9">Ellin428</strain>
    </source>
</reference>
<dbReference type="FunCoup" id="B4D7J3">
    <property type="interactions" value="135"/>
</dbReference>
<dbReference type="InterPro" id="IPR011701">
    <property type="entry name" value="MFS"/>
</dbReference>
<accession>B4D7J3</accession>
<comment type="caution">
    <text evidence="8">The sequence shown here is derived from an EMBL/GenBank/DDBJ whole genome shotgun (WGS) entry which is preliminary data.</text>
</comment>
<keyword evidence="5 6" id="KW-0472">Membrane</keyword>
<dbReference type="InterPro" id="IPR036259">
    <property type="entry name" value="MFS_trans_sf"/>
</dbReference>
<feature type="transmembrane region" description="Helical" evidence="6">
    <location>
        <begin position="411"/>
        <end position="430"/>
    </location>
</feature>
<feature type="transmembrane region" description="Helical" evidence="6">
    <location>
        <begin position="61"/>
        <end position="80"/>
    </location>
</feature>
<evidence type="ECO:0000313" key="8">
    <source>
        <dbReference type="EMBL" id="EDY17610.1"/>
    </source>
</evidence>
<evidence type="ECO:0000256" key="4">
    <source>
        <dbReference type="ARBA" id="ARBA00022989"/>
    </source>
</evidence>
<feature type="domain" description="Major facilitator superfamily (MFS) profile" evidence="7">
    <location>
        <begin position="26"/>
        <end position="436"/>
    </location>
</feature>
<dbReference type="STRING" id="497964.CfE428DRAFT_4908"/>
<dbReference type="PROSITE" id="PS50850">
    <property type="entry name" value="MFS"/>
    <property type="match status" value="1"/>
</dbReference>
<keyword evidence="9" id="KW-1185">Reference proteome</keyword>
<feature type="transmembrane region" description="Helical" evidence="6">
    <location>
        <begin position="185"/>
        <end position="207"/>
    </location>
</feature>
<feature type="transmembrane region" description="Helical" evidence="6">
    <location>
        <begin position="375"/>
        <end position="399"/>
    </location>
</feature>
<dbReference type="PANTHER" id="PTHR43791">
    <property type="entry name" value="PERMEASE-RELATED"/>
    <property type="match status" value="1"/>
</dbReference>
<dbReference type="SUPFAM" id="SSF103473">
    <property type="entry name" value="MFS general substrate transporter"/>
    <property type="match status" value="1"/>
</dbReference>
<feature type="transmembrane region" description="Helical" evidence="6">
    <location>
        <begin position="22"/>
        <end position="39"/>
    </location>
</feature>
<dbReference type="RefSeq" id="WP_006982229.1">
    <property type="nucleotide sequence ID" value="NZ_ABVL01000018.1"/>
</dbReference>
<evidence type="ECO:0000259" key="7">
    <source>
        <dbReference type="PROSITE" id="PS50850"/>
    </source>
</evidence>
<feature type="transmembrane region" description="Helical" evidence="6">
    <location>
        <begin position="121"/>
        <end position="142"/>
    </location>
</feature>
<dbReference type="GO" id="GO:0022857">
    <property type="term" value="F:transmembrane transporter activity"/>
    <property type="evidence" value="ECO:0007669"/>
    <property type="project" value="InterPro"/>
</dbReference>
<feature type="transmembrane region" description="Helical" evidence="6">
    <location>
        <begin position="154"/>
        <end position="173"/>
    </location>
</feature>
<protein>
    <submittedName>
        <fullName evidence="8">Major facilitator superfamily MFS_1</fullName>
    </submittedName>
</protein>
<sequence length="449" mass="49409">MIRTDSSSQEHRDARQAVYRKVTLRLIPFLFLCYILSYVDRVNVSFAKLQMQHDLGMTEEMYGIGMGIFFIGYFLWEVPSNLMLQKVGARRWIGPIMIVWGVVSSLTLFAKTSTLFYSLRFLLGTIESGFFPGVVLYLTFWFPRTHLAKTISMFMSAIALSGAFGSPLSGWIMGKMSTFGGLANWQWLFLLEGIPSAIVGIIAIYYLDDGPKKAKWLSAEEQEILVQALAEEEALKRSQGESHHSIAGAFRSPQVWWFCLVYFGMVVANYFVGFWMPEIIKSGITTDPWKIGLVSIIPWGVGAVTMIWFGHHSDVTGERRWHLTVALLVSAVFLIFCGLHGLPPVLGIVVLSFAVAGIMSSISTFWALPTSMLSGAAAAAGLAWINSVGNLGGFVSPYVVGGIRDRSPNPIYPALLVAFCCLVSAAAVLISTRKNRLENLAADKAGALA</sequence>
<dbReference type="eggNOG" id="COG2271">
    <property type="taxonomic scope" value="Bacteria"/>
</dbReference>
<dbReference type="GO" id="GO:0016020">
    <property type="term" value="C:membrane"/>
    <property type="evidence" value="ECO:0007669"/>
    <property type="project" value="UniProtKB-SubCell"/>
</dbReference>
<feature type="transmembrane region" description="Helical" evidence="6">
    <location>
        <begin position="288"/>
        <end position="309"/>
    </location>
</feature>
<evidence type="ECO:0000313" key="9">
    <source>
        <dbReference type="Proteomes" id="UP000005824"/>
    </source>
</evidence>
<dbReference type="EMBL" id="ABVL01000018">
    <property type="protein sequence ID" value="EDY17610.1"/>
    <property type="molecule type" value="Genomic_DNA"/>
</dbReference>
<dbReference type="Gene3D" id="1.20.1250.20">
    <property type="entry name" value="MFS general substrate transporter like domains"/>
    <property type="match status" value="2"/>
</dbReference>
<feature type="transmembrane region" description="Helical" evidence="6">
    <location>
        <begin position="348"/>
        <end position="368"/>
    </location>
</feature>
<evidence type="ECO:0000256" key="6">
    <source>
        <dbReference type="SAM" id="Phobius"/>
    </source>
</evidence>
<proteinExistence type="predicted"/>
<organism evidence="8 9">
    <name type="scientific">Chthoniobacter flavus Ellin428</name>
    <dbReference type="NCBI Taxonomy" id="497964"/>
    <lineage>
        <taxon>Bacteria</taxon>
        <taxon>Pseudomonadati</taxon>
        <taxon>Verrucomicrobiota</taxon>
        <taxon>Spartobacteria</taxon>
        <taxon>Chthoniobacterales</taxon>
        <taxon>Chthoniobacteraceae</taxon>
        <taxon>Chthoniobacter</taxon>
    </lineage>
</organism>
<dbReference type="FunFam" id="1.20.1250.20:FF:000018">
    <property type="entry name" value="MFS transporter permease"/>
    <property type="match status" value="1"/>
</dbReference>
<evidence type="ECO:0000256" key="2">
    <source>
        <dbReference type="ARBA" id="ARBA00022448"/>
    </source>
</evidence>
<gene>
    <name evidence="8" type="ORF">CfE428DRAFT_4908</name>
</gene>
<evidence type="ECO:0000256" key="3">
    <source>
        <dbReference type="ARBA" id="ARBA00022692"/>
    </source>
</evidence>